<evidence type="ECO:0008006" key="3">
    <source>
        <dbReference type="Google" id="ProtNLM"/>
    </source>
</evidence>
<accession>A0A857J8J9</accession>
<dbReference type="Proteomes" id="UP000464787">
    <property type="component" value="Chromosome"/>
</dbReference>
<gene>
    <name evidence="1" type="ORF">GT347_16115</name>
</gene>
<evidence type="ECO:0000313" key="2">
    <source>
        <dbReference type="Proteomes" id="UP000464787"/>
    </source>
</evidence>
<dbReference type="KEGG" id="xyk:GT347_16115"/>
<dbReference type="EMBL" id="CP047650">
    <property type="protein sequence ID" value="QHI99369.1"/>
    <property type="molecule type" value="Genomic_DNA"/>
</dbReference>
<keyword evidence="2" id="KW-1185">Reference proteome</keyword>
<reference evidence="1 2" key="1">
    <citation type="submission" date="2020-01" db="EMBL/GenBank/DDBJ databases">
        <title>Genome sequencing of strain KACC 21265.</title>
        <authorList>
            <person name="Heo J."/>
            <person name="Kim S.-J."/>
            <person name="Kim J.-S."/>
            <person name="Hong S.-B."/>
            <person name="Kwon S.-W."/>
        </authorList>
    </citation>
    <scope>NUCLEOTIDE SEQUENCE [LARGE SCALE GENOMIC DNA]</scope>
    <source>
        <strain evidence="1 2">KACC 21265</strain>
    </source>
</reference>
<protein>
    <recommendedName>
        <fullName evidence="3">Peptidoglycan endopeptidase</fullName>
    </recommendedName>
</protein>
<dbReference type="RefSeq" id="WP_160553182.1">
    <property type="nucleotide sequence ID" value="NZ_CP047650.1"/>
</dbReference>
<evidence type="ECO:0000313" key="1">
    <source>
        <dbReference type="EMBL" id="QHI99369.1"/>
    </source>
</evidence>
<organism evidence="1 2">
    <name type="scientific">Xylophilus rhododendri</name>
    <dbReference type="NCBI Taxonomy" id="2697032"/>
    <lineage>
        <taxon>Bacteria</taxon>
        <taxon>Pseudomonadati</taxon>
        <taxon>Pseudomonadota</taxon>
        <taxon>Betaproteobacteria</taxon>
        <taxon>Burkholderiales</taxon>
        <taxon>Xylophilus</taxon>
    </lineage>
</organism>
<sequence>MAAVTIRDAERYLGMVYQPGVFDCASLAVLVQHDLFGRTVSLPGAADRARGRRGQAREITRQHVAAPLSQPATGCAVLLWQDAGFGEPPFNRQWHIGTVFLHQGAVWVLHAANETQGVALKRLSDLTRQGMHLEGFYQWI</sequence>
<name>A0A857J8J9_9BURK</name>
<proteinExistence type="predicted"/>
<dbReference type="AlphaFoldDB" id="A0A857J8J9"/>